<dbReference type="STRING" id="1333998.M2A_0143"/>
<gene>
    <name evidence="9" type="ORF">M2A_0143</name>
</gene>
<keyword evidence="5" id="KW-0812">Transmembrane</keyword>
<comment type="similarity">
    <text evidence="2">Belongs to the methyl-accepting chemotaxis (MCP) protein family.</text>
</comment>
<evidence type="ECO:0000259" key="7">
    <source>
        <dbReference type="PROSITE" id="PS50885"/>
    </source>
</evidence>
<dbReference type="Proteomes" id="UP000028702">
    <property type="component" value="Unassembled WGS sequence"/>
</dbReference>
<keyword evidence="5" id="KW-0472">Membrane</keyword>
<feature type="domain" description="NIT" evidence="8">
    <location>
        <begin position="66"/>
        <end position="318"/>
    </location>
</feature>
<comment type="caution">
    <text evidence="9">The sequence shown here is derived from an EMBL/GenBank/DDBJ whole genome shotgun (WGS) entry which is preliminary data.</text>
</comment>
<evidence type="ECO:0000256" key="1">
    <source>
        <dbReference type="ARBA" id="ARBA00023224"/>
    </source>
</evidence>
<organism evidence="9 10">
    <name type="scientific">Tepidicaulis marinus</name>
    <dbReference type="NCBI Taxonomy" id="1333998"/>
    <lineage>
        <taxon>Bacteria</taxon>
        <taxon>Pseudomonadati</taxon>
        <taxon>Pseudomonadota</taxon>
        <taxon>Alphaproteobacteria</taxon>
        <taxon>Hyphomicrobiales</taxon>
        <taxon>Parvibaculaceae</taxon>
        <taxon>Tepidicaulis</taxon>
    </lineage>
</organism>
<dbReference type="SUPFAM" id="SSF58104">
    <property type="entry name" value="Methyl-accepting chemotaxis protein (MCP) signaling domain"/>
    <property type="match status" value="1"/>
</dbReference>
<dbReference type="Gene3D" id="1.10.287.950">
    <property type="entry name" value="Methyl-accepting chemotaxis protein"/>
    <property type="match status" value="1"/>
</dbReference>
<dbReference type="SUPFAM" id="SSF158472">
    <property type="entry name" value="HAMP domain-like"/>
    <property type="match status" value="1"/>
</dbReference>
<dbReference type="CDD" id="cd06225">
    <property type="entry name" value="HAMP"/>
    <property type="match status" value="1"/>
</dbReference>
<name>A0A081B6H6_9HYPH</name>
<dbReference type="Gene3D" id="6.10.340.10">
    <property type="match status" value="1"/>
</dbReference>
<dbReference type="Pfam" id="PF00015">
    <property type="entry name" value="MCPsignal"/>
    <property type="match status" value="1"/>
</dbReference>
<evidence type="ECO:0000256" key="5">
    <source>
        <dbReference type="SAM" id="Phobius"/>
    </source>
</evidence>
<feature type="domain" description="Methyl-accepting transducer" evidence="6">
    <location>
        <begin position="428"/>
        <end position="664"/>
    </location>
</feature>
<evidence type="ECO:0000256" key="2">
    <source>
        <dbReference type="ARBA" id="ARBA00029447"/>
    </source>
</evidence>
<dbReference type="InterPro" id="IPR004089">
    <property type="entry name" value="MCPsignal_dom"/>
</dbReference>
<evidence type="ECO:0000256" key="3">
    <source>
        <dbReference type="PROSITE-ProRule" id="PRU00284"/>
    </source>
</evidence>
<dbReference type="GO" id="GO:0007165">
    <property type="term" value="P:signal transduction"/>
    <property type="evidence" value="ECO:0007669"/>
    <property type="project" value="UniProtKB-KW"/>
</dbReference>
<sequence>MLNSLGDTVIGTVERMLNNFSLTKRIIGLTALPLFILALMGAVISWNAYSDTRTYQALSNLAQLAPGFSHVIHELQKERGQSAGFIGAQGSAEFTASLSAQRADTDSKLAELNGALETFDMGAQDPAFEKKVAKSLARLEELTRTRADVSALRLPAAGMADWYSGTIAILLDVIKTMAGVSEDAGLSREIAAYVAFLEAKERAGQERAAAAPGFASGHLSELLLGRVIGLIAQQQAFLASFDGLATPEARDAYKRIVTGDAVENVAKMREFVISRRGDVAGGPYSGPYWIAEITKKINLLKEVEDDLNMHLMERASGLAADARVTMTIALVVSLFGAAALSFCAYIVAQSVTRPLVSLADAMQSLSGGQLDVEVPYEGAKSELGLMAASLLAFKEGARKREALEQAALEEQRRRDERAALVDRSIKGFDEEVLAAMSQLTENVAHLEGVAGTLSSVSEQTEQQSGMVTDIAERTSSNVQTVAAAAEEMDSSSREIMRQIKRSSEITRQAVDKAQNAVETVELLNAASQRIGEITSLIDEIAEQTNLLALNATIEAARAGEAGKGFAVVASEVKALATQTAKATADISTNVDEVRSVSERMVSVVADIQSVIRENMEIAASVTSATEQQSSATAEISTSANDAARGTQEVTQQISDVRASTSETREASKKVLGAAEGLSAARSSLEKTIQTFLQAIKAA</sequence>
<proteinExistence type="inferred from homology"/>
<dbReference type="AlphaFoldDB" id="A0A081B6H6"/>
<evidence type="ECO:0000313" key="10">
    <source>
        <dbReference type="Proteomes" id="UP000028702"/>
    </source>
</evidence>
<dbReference type="InterPro" id="IPR010910">
    <property type="entry name" value="Nitrate/nitrite_sensing_bac"/>
</dbReference>
<feature type="compositionally biased region" description="Polar residues" evidence="4">
    <location>
        <begin position="647"/>
        <end position="661"/>
    </location>
</feature>
<dbReference type="Pfam" id="PF00672">
    <property type="entry name" value="HAMP"/>
    <property type="match status" value="1"/>
</dbReference>
<dbReference type="InterPro" id="IPR003660">
    <property type="entry name" value="HAMP_dom"/>
</dbReference>
<reference evidence="9 10" key="1">
    <citation type="submission" date="2014-07" db="EMBL/GenBank/DDBJ databases">
        <title>Tepidicaulis marinum gen. nov., sp. nov., a novel marine bacterium denitrifying nitrate to nitrous oxide strictly under microaerobic conditions.</title>
        <authorList>
            <person name="Takeuchi M."/>
            <person name="Yamagishi T."/>
            <person name="Kamagata Y."/>
            <person name="Oshima K."/>
            <person name="Hattori M."/>
            <person name="Katayama T."/>
            <person name="Hanada S."/>
            <person name="Tamaki H."/>
            <person name="Marumo K."/>
            <person name="Maeda H."/>
            <person name="Nedachi M."/>
            <person name="Iwasaki W."/>
            <person name="Suwa Y."/>
            <person name="Sakata S."/>
        </authorList>
    </citation>
    <scope>NUCLEOTIDE SEQUENCE [LARGE SCALE GENOMIC DNA]</scope>
    <source>
        <strain evidence="9 10">MA2</strain>
    </source>
</reference>
<evidence type="ECO:0000259" key="6">
    <source>
        <dbReference type="PROSITE" id="PS50111"/>
    </source>
</evidence>
<protein>
    <submittedName>
        <fullName evidence="9">Methyl-accepting chemotaxis protein</fullName>
    </submittedName>
</protein>
<dbReference type="Pfam" id="PF08376">
    <property type="entry name" value="NIT"/>
    <property type="match status" value="1"/>
</dbReference>
<dbReference type="SMART" id="SM00304">
    <property type="entry name" value="HAMP"/>
    <property type="match status" value="1"/>
</dbReference>
<keyword evidence="10" id="KW-1185">Reference proteome</keyword>
<feature type="domain" description="HAMP" evidence="7">
    <location>
        <begin position="349"/>
        <end position="402"/>
    </location>
</feature>
<dbReference type="SMART" id="SM00283">
    <property type="entry name" value="MA"/>
    <property type="match status" value="1"/>
</dbReference>
<keyword evidence="5" id="KW-1133">Transmembrane helix</keyword>
<dbReference type="PROSITE" id="PS50885">
    <property type="entry name" value="HAMP"/>
    <property type="match status" value="1"/>
</dbReference>
<evidence type="ECO:0000259" key="8">
    <source>
        <dbReference type="PROSITE" id="PS50906"/>
    </source>
</evidence>
<evidence type="ECO:0000256" key="4">
    <source>
        <dbReference type="SAM" id="MobiDB-lite"/>
    </source>
</evidence>
<dbReference type="eggNOG" id="COG0840">
    <property type="taxonomic scope" value="Bacteria"/>
</dbReference>
<feature type="compositionally biased region" description="Polar residues" evidence="4">
    <location>
        <begin position="623"/>
        <end position="640"/>
    </location>
</feature>
<dbReference type="EMBL" id="BBIO01000001">
    <property type="protein sequence ID" value="GAK43644.1"/>
    <property type="molecule type" value="Genomic_DNA"/>
</dbReference>
<evidence type="ECO:0000313" key="9">
    <source>
        <dbReference type="EMBL" id="GAK43644.1"/>
    </source>
</evidence>
<feature type="region of interest" description="Disordered" evidence="4">
    <location>
        <begin position="623"/>
        <end position="664"/>
    </location>
</feature>
<dbReference type="PROSITE" id="PS50111">
    <property type="entry name" value="CHEMOTAXIS_TRANSDUC_2"/>
    <property type="match status" value="1"/>
</dbReference>
<dbReference type="PANTHER" id="PTHR32089">
    <property type="entry name" value="METHYL-ACCEPTING CHEMOTAXIS PROTEIN MCPB"/>
    <property type="match status" value="1"/>
</dbReference>
<dbReference type="GO" id="GO:0016020">
    <property type="term" value="C:membrane"/>
    <property type="evidence" value="ECO:0007669"/>
    <property type="project" value="InterPro"/>
</dbReference>
<keyword evidence="1 3" id="KW-0807">Transducer</keyword>
<feature type="transmembrane region" description="Helical" evidence="5">
    <location>
        <begin position="26"/>
        <end position="49"/>
    </location>
</feature>
<dbReference type="InterPro" id="IPR013587">
    <property type="entry name" value="Nitrate/nitrite_sensing"/>
</dbReference>
<accession>A0A081B6H6</accession>
<feature type="transmembrane region" description="Helical" evidence="5">
    <location>
        <begin position="324"/>
        <end position="348"/>
    </location>
</feature>
<dbReference type="PROSITE" id="PS50906">
    <property type="entry name" value="NIT"/>
    <property type="match status" value="1"/>
</dbReference>
<dbReference type="PANTHER" id="PTHR32089:SF112">
    <property type="entry name" value="LYSOZYME-LIKE PROTEIN-RELATED"/>
    <property type="match status" value="1"/>
</dbReference>